<keyword evidence="2" id="KW-1185">Reference proteome</keyword>
<reference evidence="1" key="2">
    <citation type="submission" date="2023-05" db="EMBL/GenBank/DDBJ databases">
        <authorList>
            <consortium name="Lawrence Berkeley National Laboratory"/>
            <person name="Steindorff A."/>
            <person name="Hensen N."/>
            <person name="Bonometti L."/>
            <person name="Westerberg I."/>
            <person name="Brannstrom I.O."/>
            <person name="Guillou S."/>
            <person name="Cros-Aarteil S."/>
            <person name="Calhoun S."/>
            <person name="Haridas S."/>
            <person name="Kuo A."/>
            <person name="Mondo S."/>
            <person name="Pangilinan J."/>
            <person name="Riley R."/>
            <person name="Labutti K."/>
            <person name="Andreopoulos B."/>
            <person name="Lipzen A."/>
            <person name="Chen C."/>
            <person name="Yanf M."/>
            <person name="Daum C."/>
            <person name="Ng V."/>
            <person name="Clum A."/>
            <person name="Ohm R."/>
            <person name="Martin F."/>
            <person name="Silar P."/>
            <person name="Natvig D."/>
            <person name="Lalanne C."/>
            <person name="Gautier V."/>
            <person name="Ament-Velasquez S.L."/>
            <person name="Kruys A."/>
            <person name="Hutchinson M.I."/>
            <person name="Powell A.J."/>
            <person name="Barry K."/>
            <person name="Miller A.N."/>
            <person name="Grigoriev I.V."/>
            <person name="Debuchy R."/>
            <person name="Gladieux P."/>
            <person name="Thoren M.H."/>
            <person name="Johannesson H."/>
        </authorList>
    </citation>
    <scope>NUCLEOTIDE SEQUENCE</scope>
    <source>
        <strain evidence="1">PSN309</strain>
    </source>
</reference>
<dbReference type="Proteomes" id="UP001302126">
    <property type="component" value="Unassembled WGS sequence"/>
</dbReference>
<protein>
    <submittedName>
        <fullName evidence="1">Uncharacterized protein</fullName>
    </submittedName>
</protein>
<accession>A0AAN6WLY4</accession>
<evidence type="ECO:0000313" key="2">
    <source>
        <dbReference type="Proteomes" id="UP001302126"/>
    </source>
</evidence>
<reference evidence="1" key="1">
    <citation type="journal article" date="2023" name="Mol. Phylogenet. Evol.">
        <title>Genome-scale phylogeny and comparative genomics of the fungal order Sordariales.</title>
        <authorList>
            <person name="Hensen N."/>
            <person name="Bonometti L."/>
            <person name="Westerberg I."/>
            <person name="Brannstrom I.O."/>
            <person name="Guillou S."/>
            <person name="Cros-Aarteil S."/>
            <person name="Calhoun S."/>
            <person name="Haridas S."/>
            <person name="Kuo A."/>
            <person name="Mondo S."/>
            <person name="Pangilinan J."/>
            <person name="Riley R."/>
            <person name="LaButti K."/>
            <person name="Andreopoulos B."/>
            <person name="Lipzen A."/>
            <person name="Chen C."/>
            <person name="Yan M."/>
            <person name="Daum C."/>
            <person name="Ng V."/>
            <person name="Clum A."/>
            <person name="Steindorff A."/>
            <person name="Ohm R.A."/>
            <person name="Martin F."/>
            <person name="Silar P."/>
            <person name="Natvig D.O."/>
            <person name="Lalanne C."/>
            <person name="Gautier V."/>
            <person name="Ament-Velasquez S.L."/>
            <person name="Kruys A."/>
            <person name="Hutchinson M.I."/>
            <person name="Powell A.J."/>
            <person name="Barry K."/>
            <person name="Miller A.N."/>
            <person name="Grigoriev I.V."/>
            <person name="Debuchy R."/>
            <person name="Gladieux P."/>
            <person name="Hiltunen Thoren M."/>
            <person name="Johannesson H."/>
        </authorList>
    </citation>
    <scope>NUCLEOTIDE SEQUENCE</scope>
    <source>
        <strain evidence="1">PSN309</strain>
    </source>
</reference>
<name>A0AAN6WLY4_9PEZI</name>
<sequence length="274" mass="31622">MSIAWTVGDMPWFSTELDFIVWNIWSEIELEVHTGVLEERCLVQDWLDGFWTYYCYIQDLRETIVQQLLNFLRNQISKRMMPEVPDSYPDMSARGIGPVERCADVSLAHIYKRLAKWKHLSMDVKISCFSLKDDNNNSHTTALESPKPTAGTKYVPNIQFYQMPYPQMMPYALMEVVYPTEYFTLNSLILAYINSNKGINHTYNPDPTPNWMSSATYPFTWASDSFQRCRQRHASPRPTSSTRKISHVMKKSTSQACGRGTLVQTLSRSVTALA</sequence>
<gene>
    <name evidence="1" type="ORF">QBC35DRAFT_466612</name>
</gene>
<organism evidence="1 2">
    <name type="scientific">Podospora australis</name>
    <dbReference type="NCBI Taxonomy" id="1536484"/>
    <lineage>
        <taxon>Eukaryota</taxon>
        <taxon>Fungi</taxon>
        <taxon>Dikarya</taxon>
        <taxon>Ascomycota</taxon>
        <taxon>Pezizomycotina</taxon>
        <taxon>Sordariomycetes</taxon>
        <taxon>Sordariomycetidae</taxon>
        <taxon>Sordariales</taxon>
        <taxon>Podosporaceae</taxon>
        <taxon>Podospora</taxon>
    </lineage>
</organism>
<comment type="caution">
    <text evidence="1">The sequence shown here is derived from an EMBL/GenBank/DDBJ whole genome shotgun (WGS) entry which is preliminary data.</text>
</comment>
<dbReference type="EMBL" id="MU864497">
    <property type="protein sequence ID" value="KAK4184256.1"/>
    <property type="molecule type" value="Genomic_DNA"/>
</dbReference>
<proteinExistence type="predicted"/>
<dbReference type="AlphaFoldDB" id="A0AAN6WLY4"/>
<evidence type="ECO:0000313" key="1">
    <source>
        <dbReference type="EMBL" id="KAK4184256.1"/>
    </source>
</evidence>